<dbReference type="RefSeq" id="WP_046994697.1">
    <property type="nucleotide sequence ID" value="NZ_JAIT01000029.1"/>
</dbReference>
<proteinExistence type="predicted"/>
<accession>A0A837JDM6</accession>
<organism evidence="1 2">
    <name type="scientific">Aliarcobacter butzleri L352</name>
    <dbReference type="NCBI Taxonomy" id="1447260"/>
    <lineage>
        <taxon>Bacteria</taxon>
        <taxon>Pseudomonadati</taxon>
        <taxon>Campylobacterota</taxon>
        <taxon>Epsilonproteobacteria</taxon>
        <taxon>Campylobacterales</taxon>
        <taxon>Arcobacteraceae</taxon>
        <taxon>Aliarcobacter</taxon>
    </lineage>
</organism>
<evidence type="ECO:0000313" key="1">
    <source>
        <dbReference type="EMBL" id="KLE05556.1"/>
    </source>
</evidence>
<reference evidence="1 2" key="1">
    <citation type="submission" date="2014-01" db="EMBL/GenBank/DDBJ databases">
        <title>Development of a Comparative Genomic Fingerprinting Assay for High Resolution Genotyping of Arcobacter butzleri.</title>
        <authorList>
            <person name="Webb A.L."/>
            <person name="Inglis G.D."/>
            <person name="Kruczkiewicz P."/>
            <person name="Selinger L.B."/>
            <person name="Taboada E.N."/>
        </authorList>
    </citation>
    <scope>NUCLEOTIDE SEQUENCE [LARGE SCALE GENOMIC DNA]</scope>
    <source>
        <strain evidence="1 2">L352</strain>
    </source>
</reference>
<protein>
    <submittedName>
        <fullName evidence="1">Uncharacterized protein</fullName>
    </submittedName>
</protein>
<dbReference type="EMBL" id="JAIT01000029">
    <property type="protein sequence ID" value="KLE05556.1"/>
    <property type="molecule type" value="Genomic_DNA"/>
</dbReference>
<dbReference type="AlphaFoldDB" id="A0A837JDM6"/>
<gene>
    <name evidence="1" type="ORF">AF77_04545</name>
</gene>
<sequence>MEITKRPPLIDEVIIKKVQVISGKIDIEKEGFTLGTVVTTKDGGTTWNIQDRPIFTAGVYKEDDEVFHNGSSWISLTNDNQTEPKEDEPNWKELEKFDANGILLENITESGNIAVLVTGEVREKHLEHYDSSMKKALFKNKIILK</sequence>
<comment type="caution">
    <text evidence="1">The sequence shown here is derived from an EMBL/GenBank/DDBJ whole genome shotgun (WGS) entry which is preliminary data.</text>
</comment>
<name>A0A837JDM6_9BACT</name>
<dbReference type="Proteomes" id="UP000035462">
    <property type="component" value="Unassembled WGS sequence"/>
</dbReference>
<evidence type="ECO:0000313" key="2">
    <source>
        <dbReference type="Proteomes" id="UP000035462"/>
    </source>
</evidence>